<dbReference type="PIRSF" id="PIRSF500217">
    <property type="entry name" value="AlgI"/>
    <property type="match status" value="1"/>
</dbReference>
<evidence type="ECO:0000313" key="12">
    <source>
        <dbReference type="Proteomes" id="UP001305027"/>
    </source>
</evidence>
<feature type="transmembrane region" description="Helical" evidence="10">
    <location>
        <begin position="46"/>
        <end position="64"/>
    </location>
</feature>
<sequence>MSFHNVEYFLLLIFSASIYFITPFRLRWLLLLIVSYFFYGYSQLDFIWLLLVSTFIDYSCGLSISKTKNKRQRRLFLIVSIITNLSILAYFKYRLLIDETLGYLLETSSFLSGPAANFILPIGISFFTLQSMGYTIDVYRGKKTAERHLGYFALYVAYFPQLIAGPIERANKLLPQLKRYYNFDWERIRSGLILILVGLFKKLVIVGNLSPLMDTVYGNGDQYTWLEATATAGLSMFYVYMDFSSYTDIARGSARIYGVNLTENFNRPFSALSVRDFWQRWHISLTRWIFDYLHQPLASLSENSYWRFYLTIITFTIVGLWHGAAFNFILWGFVNGVFIVVEKLFYKQNLILPKNRLWDNLRKLRTFCLVNLGAVIFLSPSVEHAGTVFLKIFSFQMDISISNYAMVFPLLIAGIASASWFFSRKLVDFQKEKENWPFRNPIFRWACYLIIIIFITNFSAPDQNAFIYFQF</sequence>
<keyword evidence="4 9" id="KW-1003">Cell membrane</keyword>
<feature type="transmembrane region" description="Helical" evidence="10">
    <location>
        <begin position="367"/>
        <end position="389"/>
    </location>
</feature>
<evidence type="ECO:0000256" key="10">
    <source>
        <dbReference type="SAM" id="Phobius"/>
    </source>
</evidence>
<evidence type="ECO:0000256" key="9">
    <source>
        <dbReference type="PIRNR" id="PIRNR016636"/>
    </source>
</evidence>
<feature type="transmembrane region" description="Helical" evidence="10">
    <location>
        <begin position="305"/>
        <end position="322"/>
    </location>
</feature>
<dbReference type="PIRSF" id="PIRSF016636">
    <property type="entry name" value="AlgI_DltB"/>
    <property type="match status" value="1"/>
</dbReference>
<dbReference type="PANTHER" id="PTHR13285:SF18">
    <property type="entry name" value="PROTEIN-CYSTEINE N-PALMITOYLTRANSFERASE RASP"/>
    <property type="match status" value="1"/>
</dbReference>
<reference evidence="11 12" key="1">
    <citation type="submission" date="2022-07" db="EMBL/GenBank/DDBJ databases">
        <title>Pseudidiomarina sp. nov, a marine bacterium isolated from Pacific Ocean.</title>
        <authorList>
            <person name="Wang Y."/>
        </authorList>
    </citation>
    <scope>NUCLEOTIDE SEQUENCE [LARGE SCALE GENOMIC DNA]</scope>
    <source>
        <strain evidence="11 12">GXY010</strain>
    </source>
</reference>
<proteinExistence type="inferred from homology"/>
<dbReference type="InterPro" id="IPR024194">
    <property type="entry name" value="Ac/AlaTfrase_AlgI/DltB"/>
</dbReference>
<evidence type="ECO:0000256" key="3">
    <source>
        <dbReference type="ARBA" id="ARBA00010323"/>
    </source>
</evidence>
<accession>A0ABU3KYV1</accession>
<keyword evidence="9" id="KW-0012">Acyltransferase</keyword>
<evidence type="ECO:0000313" key="11">
    <source>
        <dbReference type="EMBL" id="MDT7526352.1"/>
    </source>
</evidence>
<gene>
    <name evidence="11" type="ORF">NOG12_09710</name>
</gene>
<keyword evidence="6 9" id="KW-0016">Alginate biosynthesis</keyword>
<dbReference type="EC" id="2.3.1.-" evidence="9"/>
<evidence type="ECO:0000256" key="4">
    <source>
        <dbReference type="ARBA" id="ARBA00022475"/>
    </source>
</evidence>
<dbReference type="Pfam" id="PF03062">
    <property type="entry name" value="MBOAT"/>
    <property type="match status" value="1"/>
</dbReference>
<dbReference type="InterPro" id="IPR028362">
    <property type="entry name" value="AlgI"/>
</dbReference>
<name>A0ABU3KYV1_9GAMM</name>
<feature type="transmembrane region" description="Helical" evidence="10">
    <location>
        <begin position="401"/>
        <end position="422"/>
    </location>
</feature>
<dbReference type="InterPro" id="IPR004299">
    <property type="entry name" value="MBOAT_fam"/>
</dbReference>
<organism evidence="11 12">
    <name type="scientific">Pseudidiomarina fusca</name>
    <dbReference type="NCBI Taxonomy" id="2965078"/>
    <lineage>
        <taxon>Bacteria</taxon>
        <taxon>Pseudomonadati</taxon>
        <taxon>Pseudomonadota</taxon>
        <taxon>Gammaproteobacteria</taxon>
        <taxon>Alteromonadales</taxon>
        <taxon>Idiomarinaceae</taxon>
        <taxon>Pseudidiomarina</taxon>
    </lineage>
</organism>
<keyword evidence="8 9" id="KW-0472">Membrane</keyword>
<comment type="subcellular location">
    <subcellularLocation>
        <location evidence="9">Cell inner membrane</location>
    </subcellularLocation>
    <subcellularLocation>
        <location evidence="1">Cell membrane</location>
        <topology evidence="1">Multi-pass membrane protein</topology>
    </subcellularLocation>
</comment>
<evidence type="ECO:0000256" key="8">
    <source>
        <dbReference type="ARBA" id="ARBA00023136"/>
    </source>
</evidence>
<dbReference type="RefSeq" id="WP_313933136.1">
    <property type="nucleotide sequence ID" value="NZ_JANFPJ010000018.1"/>
</dbReference>
<dbReference type="PANTHER" id="PTHR13285">
    <property type="entry name" value="ACYLTRANSFERASE"/>
    <property type="match status" value="1"/>
</dbReference>
<feature type="transmembrane region" description="Helical" evidence="10">
    <location>
        <begin position="442"/>
        <end position="460"/>
    </location>
</feature>
<dbReference type="Proteomes" id="UP001305027">
    <property type="component" value="Unassembled WGS sequence"/>
</dbReference>
<dbReference type="InterPro" id="IPR051085">
    <property type="entry name" value="MB_O-acyltransferase"/>
</dbReference>
<evidence type="ECO:0000256" key="2">
    <source>
        <dbReference type="ARBA" id="ARBA00005182"/>
    </source>
</evidence>
<feature type="transmembrane region" description="Helical" evidence="10">
    <location>
        <begin position="76"/>
        <end position="95"/>
    </location>
</feature>
<comment type="caution">
    <text evidence="11">The sequence shown here is derived from an EMBL/GenBank/DDBJ whole genome shotgun (WGS) entry which is preliminary data.</text>
</comment>
<comment type="pathway">
    <text evidence="2 9">Glycan biosynthesis; alginate biosynthesis.</text>
</comment>
<evidence type="ECO:0000256" key="7">
    <source>
        <dbReference type="ARBA" id="ARBA00022989"/>
    </source>
</evidence>
<evidence type="ECO:0000256" key="1">
    <source>
        <dbReference type="ARBA" id="ARBA00004651"/>
    </source>
</evidence>
<evidence type="ECO:0000256" key="5">
    <source>
        <dbReference type="ARBA" id="ARBA00022692"/>
    </source>
</evidence>
<feature type="transmembrane region" description="Helical" evidence="10">
    <location>
        <begin position="148"/>
        <end position="167"/>
    </location>
</feature>
<protein>
    <recommendedName>
        <fullName evidence="9">Probable alginate O-acetylase</fullName>
        <ecNumber evidence="9">2.3.1.-</ecNumber>
    </recommendedName>
</protein>
<feature type="transmembrane region" description="Helical" evidence="10">
    <location>
        <begin position="115"/>
        <end position="136"/>
    </location>
</feature>
<keyword evidence="7 10" id="KW-1133">Transmembrane helix</keyword>
<feature type="transmembrane region" description="Helical" evidence="10">
    <location>
        <begin position="7"/>
        <end position="26"/>
    </location>
</feature>
<keyword evidence="5 9" id="KW-0812">Transmembrane</keyword>
<evidence type="ECO:0000256" key="6">
    <source>
        <dbReference type="ARBA" id="ARBA00022841"/>
    </source>
</evidence>
<feature type="transmembrane region" description="Helical" evidence="10">
    <location>
        <begin position="328"/>
        <end position="346"/>
    </location>
</feature>
<keyword evidence="9" id="KW-0808">Transferase</keyword>
<comment type="similarity">
    <text evidence="3 9">Belongs to the membrane-bound acyltransferase family.</text>
</comment>
<dbReference type="EMBL" id="JANFPJ010000018">
    <property type="protein sequence ID" value="MDT7526352.1"/>
    <property type="molecule type" value="Genomic_DNA"/>
</dbReference>
<feature type="transmembrane region" description="Helical" evidence="10">
    <location>
        <begin position="187"/>
        <end position="204"/>
    </location>
</feature>
<keyword evidence="12" id="KW-1185">Reference proteome</keyword>
<keyword evidence="9" id="KW-0997">Cell inner membrane</keyword>